<feature type="transmembrane region" description="Helical" evidence="2">
    <location>
        <begin position="576"/>
        <end position="597"/>
    </location>
</feature>
<comment type="caution">
    <text evidence="4">The sequence shown here is derived from an EMBL/GenBank/DDBJ whole genome shotgun (WGS) entry which is preliminary data.</text>
</comment>
<feature type="transmembrane region" description="Helical" evidence="2">
    <location>
        <begin position="173"/>
        <end position="194"/>
    </location>
</feature>
<feature type="region of interest" description="Disordered" evidence="1">
    <location>
        <begin position="709"/>
        <end position="771"/>
    </location>
</feature>
<dbReference type="Proteomes" id="UP001164929">
    <property type="component" value="Chromosome 6"/>
</dbReference>
<feature type="domain" description="Lunapark zinc ribbon" evidence="3">
    <location>
        <begin position="790"/>
        <end position="840"/>
    </location>
</feature>
<feature type="compositionally biased region" description="Polar residues" evidence="1">
    <location>
        <begin position="740"/>
        <end position="751"/>
    </location>
</feature>
<dbReference type="GO" id="GO:0071786">
    <property type="term" value="P:endoplasmic reticulum tubular network organization"/>
    <property type="evidence" value="ECO:0007669"/>
    <property type="project" value="InterPro"/>
</dbReference>
<reference evidence="4" key="1">
    <citation type="journal article" date="2023" name="Mol. Ecol. Resour.">
        <title>Chromosome-level genome assembly of a triploid poplar Populus alba 'Berolinensis'.</title>
        <authorList>
            <person name="Chen S."/>
            <person name="Yu Y."/>
            <person name="Wang X."/>
            <person name="Wang S."/>
            <person name="Zhang T."/>
            <person name="Zhou Y."/>
            <person name="He R."/>
            <person name="Meng N."/>
            <person name="Wang Y."/>
            <person name="Liu W."/>
            <person name="Liu Z."/>
            <person name="Liu J."/>
            <person name="Guo Q."/>
            <person name="Huang H."/>
            <person name="Sederoff R.R."/>
            <person name="Wang G."/>
            <person name="Qu G."/>
            <person name="Chen S."/>
        </authorList>
    </citation>
    <scope>NUCLEOTIDE SEQUENCE</scope>
    <source>
        <strain evidence="4">SC-2020</strain>
    </source>
</reference>
<dbReference type="InterPro" id="IPR019273">
    <property type="entry name" value="Lunapark_Znf"/>
</dbReference>
<dbReference type="GO" id="GO:0071782">
    <property type="term" value="C:endoplasmic reticulum tubular network"/>
    <property type="evidence" value="ECO:0007669"/>
    <property type="project" value="TreeGrafter"/>
</dbReference>
<feature type="region of interest" description="Disordered" evidence="1">
    <location>
        <begin position="851"/>
        <end position="910"/>
    </location>
</feature>
<evidence type="ECO:0000313" key="5">
    <source>
        <dbReference type="Proteomes" id="UP001164929"/>
    </source>
</evidence>
<name>A0AAD6W1C9_9ROSI</name>
<feature type="transmembrane region" description="Helical" evidence="2">
    <location>
        <begin position="214"/>
        <end position="234"/>
    </location>
</feature>
<sequence>MRRNQCIQVLVSVSEGAGAIRRRDSSLPPSHHSFSIPSFTTQNQIAAAGNAMLGWRQRPRAAEGRKTNFSLLLFSTPSGSHHIEERITWEWWPSRRNRNMGGEDNKETAADSQDSSSPAVKKKRSGGGIISRVWKAVFRPHGDDFEKRLQHISKEEAAVLSRINRRSRNRRKITRHLIVFSVLFEVIAVGYAIMTTRSMDLNWKMRAFRILPMFLLPALSSLAYSAFVSFTRMCDRRDQKTLERLHAERQEKIDELKEKTNYYSTQQLIQRYDPDPAAKAAAATVLASKLGADSGLKVYVGDESKPTLPTGKSNDAEFVQASGLRNRKQAHTTSSSSGSTLVQHSDEEMPLSVQSEGPLTSEHNQLVVEHYTPQGYTTYDGGWVARIAALLVGEDPTQSYALICGNCHMHNGLARKEDFPYITYYCPHCRALNQPKQLEERVSGSSSPDLSTLRKGTGGSAEPISNAGDSPSDDSVLASNSLDGAGSEIEEVTETIASRERRAMGRGDNKETAGIADSDSVKMTRRSGSGGFLSRLWKAVFRPHGDDFEKRLQHISKEEAAVLARINRRSRTRRKIIRHLIVFSVLFEVIAVGYAIMTTRSMDLNWKMRAFRVLPMFLLPALSSLAYSAFVSFTRMCFFHEVDRRDQNTLERLRAERQAKIDELKEKTNYYTTQQLIQRYDPDPAAKAAAATVLASKLGADSGMKVYLGDESKPTTPTGKINDVEPVQGSGLRNRKQVHTRSSSAGSTLAQHSGEEMPRSEQSKGPLTSEHSQLVEHGNLQGYTAYDGGWVARIAALLVGEDPTQSYALICGNCHMHNGLARKEDFPYITYYCPHCRSLNQPKQLEERVSVSSSPDLSTLRKGTGGSAEPIINAGDSPSDDSILASNSRDGAGSEIVEVTETIASREVTS</sequence>
<evidence type="ECO:0000256" key="2">
    <source>
        <dbReference type="SAM" id="Phobius"/>
    </source>
</evidence>
<feature type="region of interest" description="Disordered" evidence="1">
    <location>
        <begin position="100"/>
        <end position="124"/>
    </location>
</feature>
<gene>
    <name evidence="4" type="ORF">NC653_018004</name>
</gene>
<feature type="compositionally biased region" description="Basic and acidic residues" evidence="1">
    <location>
        <begin position="498"/>
        <end position="511"/>
    </location>
</feature>
<feature type="region of interest" description="Disordered" evidence="1">
    <location>
        <begin position="498"/>
        <end position="517"/>
    </location>
</feature>
<accession>A0AAD6W1C9</accession>
<keyword evidence="2" id="KW-0472">Membrane</keyword>
<evidence type="ECO:0000256" key="1">
    <source>
        <dbReference type="SAM" id="MobiDB-lite"/>
    </source>
</evidence>
<feature type="compositionally biased region" description="Polar residues" evidence="1">
    <location>
        <begin position="331"/>
        <end position="343"/>
    </location>
</feature>
<dbReference type="PANTHER" id="PTHR22166:SF12">
    <property type="entry name" value="ENDOPLASMIC RETICULUM JUNCTION FORMATION PROTEIN LUNAPARK"/>
    <property type="match status" value="1"/>
</dbReference>
<evidence type="ECO:0000259" key="3">
    <source>
        <dbReference type="Pfam" id="PF10058"/>
    </source>
</evidence>
<feature type="region of interest" description="Disordered" evidence="1">
    <location>
        <begin position="439"/>
        <end position="491"/>
    </location>
</feature>
<evidence type="ECO:0000313" key="4">
    <source>
        <dbReference type="EMBL" id="KAJ6995402.1"/>
    </source>
</evidence>
<dbReference type="InterPro" id="IPR040115">
    <property type="entry name" value="Lnp"/>
</dbReference>
<protein>
    <recommendedName>
        <fullName evidence="3">Lunapark zinc ribbon domain-containing protein</fullName>
    </recommendedName>
</protein>
<dbReference type="Pfam" id="PF10058">
    <property type="entry name" value="Zn_ribbon_10"/>
    <property type="match status" value="2"/>
</dbReference>
<feature type="compositionally biased region" description="Basic and acidic residues" evidence="1">
    <location>
        <begin position="753"/>
        <end position="762"/>
    </location>
</feature>
<feature type="domain" description="Lunapark zinc ribbon" evidence="3">
    <location>
        <begin position="383"/>
        <end position="433"/>
    </location>
</feature>
<feature type="transmembrane region" description="Helical" evidence="2">
    <location>
        <begin position="617"/>
        <end position="638"/>
    </location>
</feature>
<feature type="region of interest" description="Disordered" evidence="1">
    <location>
        <begin position="325"/>
        <end position="356"/>
    </location>
</feature>
<dbReference type="AlphaFoldDB" id="A0AAD6W1C9"/>
<keyword evidence="5" id="KW-1185">Reference proteome</keyword>
<keyword evidence="2" id="KW-0812">Transmembrane</keyword>
<proteinExistence type="predicted"/>
<dbReference type="EMBL" id="JAQIZT010000006">
    <property type="protein sequence ID" value="KAJ6995402.1"/>
    <property type="molecule type" value="Genomic_DNA"/>
</dbReference>
<dbReference type="PANTHER" id="PTHR22166">
    <property type="entry name" value="ENDOPLASMIC RETICULUM JUNCTION FORMATION PROTEIN LUNAPARK"/>
    <property type="match status" value="1"/>
</dbReference>
<organism evidence="4 5">
    <name type="scientific">Populus alba x Populus x berolinensis</name>
    <dbReference type="NCBI Taxonomy" id="444605"/>
    <lineage>
        <taxon>Eukaryota</taxon>
        <taxon>Viridiplantae</taxon>
        <taxon>Streptophyta</taxon>
        <taxon>Embryophyta</taxon>
        <taxon>Tracheophyta</taxon>
        <taxon>Spermatophyta</taxon>
        <taxon>Magnoliopsida</taxon>
        <taxon>eudicotyledons</taxon>
        <taxon>Gunneridae</taxon>
        <taxon>Pentapetalae</taxon>
        <taxon>rosids</taxon>
        <taxon>fabids</taxon>
        <taxon>Malpighiales</taxon>
        <taxon>Salicaceae</taxon>
        <taxon>Saliceae</taxon>
        <taxon>Populus</taxon>
    </lineage>
</organism>
<keyword evidence="2" id="KW-1133">Transmembrane helix</keyword>